<accession>A0A644XZ45</accession>
<dbReference type="SUPFAM" id="SSF53474">
    <property type="entry name" value="alpha/beta-Hydrolases"/>
    <property type="match status" value="1"/>
</dbReference>
<sequence>MTTKHFFLIAAVFSFSISLAQGKFVTYEVDNEPYEGYYIRPSTGNPGNAALVLILHDWDGLTDYEVKRANMLAEEGYQVFAADLFGKGIRPTENKEKAQHTGELYKDRSKLRRLMTGALHAARQQGAETEKVAAMGYCFGGAATLELARSETALKGFATFHGGLGTPEGQDYSKTRGKIIIFHGTADTAITMDDFAALAKELEAAKTPHEMTSYGNAPHGFTVFGTPAYRLEADKQSWKRFIKFLEEIFS</sequence>
<reference evidence="2" key="1">
    <citation type="submission" date="2019-08" db="EMBL/GenBank/DDBJ databases">
        <authorList>
            <person name="Kucharzyk K."/>
            <person name="Murdoch R.W."/>
            <person name="Higgins S."/>
            <person name="Loffler F."/>
        </authorList>
    </citation>
    <scope>NUCLEOTIDE SEQUENCE</scope>
</reference>
<proteinExistence type="predicted"/>
<dbReference type="InterPro" id="IPR002925">
    <property type="entry name" value="Dienelactn_hydro"/>
</dbReference>
<comment type="caution">
    <text evidence="2">The sequence shown here is derived from an EMBL/GenBank/DDBJ whole genome shotgun (WGS) entry which is preliminary data.</text>
</comment>
<name>A0A644XZ45_9ZZZZ</name>
<dbReference type="InterPro" id="IPR050261">
    <property type="entry name" value="FrsA_esterase"/>
</dbReference>
<dbReference type="Pfam" id="PF01738">
    <property type="entry name" value="DLH"/>
    <property type="match status" value="1"/>
</dbReference>
<dbReference type="GO" id="GO:0016787">
    <property type="term" value="F:hydrolase activity"/>
    <property type="evidence" value="ECO:0007669"/>
    <property type="project" value="InterPro"/>
</dbReference>
<organism evidence="2">
    <name type="scientific">bioreactor metagenome</name>
    <dbReference type="NCBI Taxonomy" id="1076179"/>
    <lineage>
        <taxon>unclassified sequences</taxon>
        <taxon>metagenomes</taxon>
        <taxon>ecological metagenomes</taxon>
    </lineage>
</organism>
<dbReference type="PANTHER" id="PTHR22946:SF0">
    <property type="entry name" value="DIENELACTONE HYDROLASE DOMAIN-CONTAINING PROTEIN"/>
    <property type="match status" value="1"/>
</dbReference>
<dbReference type="AlphaFoldDB" id="A0A644XZ45"/>
<dbReference type="PANTHER" id="PTHR22946">
    <property type="entry name" value="DIENELACTONE HYDROLASE DOMAIN-CONTAINING PROTEIN-RELATED"/>
    <property type="match status" value="1"/>
</dbReference>
<gene>
    <name evidence="2" type="ORF">SDC9_67976</name>
</gene>
<evidence type="ECO:0000259" key="1">
    <source>
        <dbReference type="Pfam" id="PF01738"/>
    </source>
</evidence>
<evidence type="ECO:0000313" key="2">
    <source>
        <dbReference type="EMBL" id="MPM21532.1"/>
    </source>
</evidence>
<dbReference type="EMBL" id="VSSQ01003609">
    <property type="protein sequence ID" value="MPM21532.1"/>
    <property type="molecule type" value="Genomic_DNA"/>
</dbReference>
<dbReference type="Gene3D" id="3.40.50.1820">
    <property type="entry name" value="alpha/beta hydrolase"/>
    <property type="match status" value="1"/>
</dbReference>
<protein>
    <recommendedName>
        <fullName evidence="1">Dienelactone hydrolase domain-containing protein</fullName>
    </recommendedName>
</protein>
<feature type="domain" description="Dienelactone hydrolase" evidence="1">
    <location>
        <begin position="46"/>
        <end position="248"/>
    </location>
</feature>
<dbReference type="InterPro" id="IPR029058">
    <property type="entry name" value="AB_hydrolase_fold"/>
</dbReference>